<keyword evidence="6" id="KW-0460">Magnesium</keyword>
<sequence>MTQISPDLPIIGFAAWSGTGKTTLLEQLIPELTGRGLRLAVLKHAHHDFDLDQPGKDSWRLRKAGASQVLIASSRRHAHLTETPQGEAPLGELLAKLDRRALDLILVEGFKHDPIPKIALHRAALGKPLPEVRPEDLLAVASDVPLELTVPLLPLNEVAAIADFIEAHLAAPTRAESGCDALSPAFLSVEQARERILKALTPHPRQQTLPLAQCLGRVLAASLTSPVNVPPHANSAMDGYGLCGTDLACGQWRLMGEVLAGHPSSLQLAPGEAVRIMTGAPLPAGVDTVVMREQAIEEAGMVRFTAPLKRGQNVRQAGEDLAAGAIAIPAATRLGAPELGLAASLGYPELTVLAPLRVALFSTGDEVQAPGESLRPGAIYDSNRFTLRALIERAGAEVVDLGILPDNQAMMESVLQQAAAECDLVLSSGGVSVGNADYIRDALEKLGAVAFWRIQMRPGRPLAFGKLGETPFFGLPGNPVAAVVCFLQFVLPALHALEGRNWQPWRLMARALEPMRSRPGRSEFLRGIAEQDANGQLQVRTTGPQGSGILSSLSRANCLIEILPSQPGIRTGEAVWIHPLQGLLG</sequence>
<dbReference type="InterPro" id="IPR036688">
    <property type="entry name" value="MoeA_C_domain_IV_sf"/>
</dbReference>
<evidence type="ECO:0000256" key="6">
    <source>
        <dbReference type="RuleBase" id="RU365090"/>
    </source>
</evidence>
<dbReference type="Pfam" id="PF03454">
    <property type="entry name" value="MoeA_C"/>
    <property type="match status" value="1"/>
</dbReference>
<comment type="function">
    <text evidence="1 6">Catalyzes the insertion of molybdate into adenylated molybdopterin with the concomitant release of AMP.</text>
</comment>
<dbReference type="PANTHER" id="PTHR10192:SF31">
    <property type="entry name" value="MOLYBDOPTERIN MOLYBDENUMTRANSFERASE"/>
    <property type="match status" value="1"/>
</dbReference>
<keyword evidence="6" id="KW-0500">Molybdenum</keyword>
<dbReference type="SUPFAM" id="SSF53218">
    <property type="entry name" value="Molybdenum cofactor biosynthesis proteins"/>
    <property type="match status" value="1"/>
</dbReference>
<protein>
    <recommendedName>
        <fullName evidence="6">Molybdopterin molybdenumtransferase</fullName>
        <ecNumber evidence="6">2.10.1.1</ecNumber>
    </recommendedName>
</protein>
<comment type="catalytic activity">
    <reaction evidence="5">
        <text>adenylyl-molybdopterin + molybdate = Mo-molybdopterin + AMP + H(+)</text>
        <dbReference type="Rhea" id="RHEA:35047"/>
        <dbReference type="ChEBI" id="CHEBI:15378"/>
        <dbReference type="ChEBI" id="CHEBI:36264"/>
        <dbReference type="ChEBI" id="CHEBI:62727"/>
        <dbReference type="ChEBI" id="CHEBI:71302"/>
        <dbReference type="ChEBI" id="CHEBI:456215"/>
        <dbReference type="EC" id="2.10.1.1"/>
    </reaction>
</comment>
<dbReference type="InterPro" id="IPR001453">
    <property type="entry name" value="MoaB/Mog_dom"/>
</dbReference>
<dbReference type="PROSITE" id="PS01079">
    <property type="entry name" value="MOCF_BIOSYNTHESIS_2"/>
    <property type="match status" value="1"/>
</dbReference>
<dbReference type="Pfam" id="PF03453">
    <property type="entry name" value="MoeA_N"/>
    <property type="match status" value="1"/>
</dbReference>
<accession>A0ABS7V796</accession>
<organism evidence="8 9">
    <name type="scientific">Aeromonas schubertii</name>
    <dbReference type="NCBI Taxonomy" id="652"/>
    <lineage>
        <taxon>Bacteria</taxon>
        <taxon>Pseudomonadati</taxon>
        <taxon>Pseudomonadota</taxon>
        <taxon>Gammaproteobacteria</taxon>
        <taxon>Aeromonadales</taxon>
        <taxon>Aeromonadaceae</taxon>
        <taxon>Aeromonas</taxon>
    </lineage>
</organism>
<dbReference type="Gene3D" id="3.40.980.10">
    <property type="entry name" value="MoaB/Mog-like domain"/>
    <property type="match status" value="1"/>
</dbReference>
<dbReference type="InterPro" id="IPR008284">
    <property type="entry name" value="MoCF_biosynth_CS"/>
</dbReference>
<dbReference type="SMART" id="SM00852">
    <property type="entry name" value="MoCF_biosynth"/>
    <property type="match status" value="1"/>
</dbReference>
<dbReference type="Gene3D" id="3.90.105.10">
    <property type="entry name" value="Molybdopterin biosynthesis moea protein, domain 2"/>
    <property type="match status" value="1"/>
</dbReference>
<dbReference type="NCBIfam" id="NF045515">
    <property type="entry name" value="Glp_gephyrin"/>
    <property type="match status" value="1"/>
</dbReference>
<keyword evidence="9" id="KW-1185">Reference proteome</keyword>
<evidence type="ECO:0000313" key="9">
    <source>
        <dbReference type="Proteomes" id="UP000774958"/>
    </source>
</evidence>
<dbReference type="SUPFAM" id="SSF63882">
    <property type="entry name" value="MoeA N-terminal region -like"/>
    <property type="match status" value="1"/>
</dbReference>
<evidence type="ECO:0000256" key="5">
    <source>
        <dbReference type="ARBA" id="ARBA00047317"/>
    </source>
</evidence>
<evidence type="ECO:0000256" key="1">
    <source>
        <dbReference type="ARBA" id="ARBA00002901"/>
    </source>
</evidence>
<dbReference type="PANTHER" id="PTHR10192">
    <property type="entry name" value="MOLYBDOPTERIN BIOSYNTHESIS PROTEIN"/>
    <property type="match status" value="1"/>
</dbReference>
<dbReference type="InterPro" id="IPR004435">
    <property type="entry name" value="MobB_dom"/>
</dbReference>
<dbReference type="NCBIfam" id="NF011060">
    <property type="entry name" value="PRK14491.1"/>
    <property type="match status" value="1"/>
</dbReference>
<dbReference type="Proteomes" id="UP000774958">
    <property type="component" value="Unassembled WGS sequence"/>
</dbReference>
<comment type="cofactor">
    <cofactor evidence="6">
        <name>Mg(2+)</name>
        <dbReference type="ChEBI" id="CHEBI:18420"/>
    </cofactor>
</comment>
<gene>
    <name evidence="8" type="ORF">LA374_03305</name>
</gene>
<evidence type="ECO:0000259" key="7">
    <source>
        <dbReference type="SMART" id="SM00852"/>
    </source>
</evidence>
<dbReference type="Pfam" id="PF03205">
    <property type="entry name" value="MobB"/>
    <property type="match status" value="1"/>
</dbReference>
<dbReference type="InterPro" id="IPR036135">
    <property type="entry name" value="MoeA_linker/N_sf"/>
</dbReference>
<dbReference type="InterPro" id="IPR005110">
    <property type="entry name" value="MoeA_linker/N"/>
</dbReference>
<dbReference type="EC" id="2.10.1.1" evidence="6"/>
<dbReference type="InterPro" id="IPR027417">
    <property type="entry name" value="P-loop_NTPase"/>
</dbReference>
<evidence type="ECO:0000313" key="8">
    <source>
        <dbReference type="EMBL" id="MBZ6065240.1"/>
    </source>
</evidence>
<comment type="similarity">
    <text evidence="3 6">Belongs to the MoeA family.</text>
</comment>
<evidence type="ECO:0000256" key="3">
    <source>
        <dbReference type="ARBA" id="ARBA00010763"/>
    </source>
</evidence>
<dbReference type="EMBL" id="JAIRBT010000003">
    <property type="protein sequence ID" value="MBZ6065240.1"/>
    <property type="molecule type" value="Genomic_DNA"/>
</dbReference>
<keyword evidence="4 6" id="KW-0501">Molybdenum cofactor biosynthesis</keyword>
<keyword evidence="6" id="KW-0479">Metal-binding</keyword>
<dbReference type="NCBIfam" id="TIGR00177">
    <property type="entry name" value="molyb_syn"/>
    <property type="match status" value="1"/>
</dbReference>
<feature type="domain" description="MoaB/Mog" evidence="7">
    <location>
        <begin position="359"/>
        <end position="496"/>
    </location>
</feature>
<dbReference type="InterPro" id="IPR038987">
    <property type="entry name" value="MoeA-like"/>
</dbReference>
<keyword evidence="6" id="KW-0808">Transferase</keyword>
<evidence type="ECO:0000256" key="2">
    <source>
        <dbReference type="ARBA" id="ARBA00005046"/>
    </source>
</evidence>
<dbReference type="SUPFAM" id="SSF52540">
    <property type="entry name" value="P-loop containing nucleoside triphosphate hydrolases"/>
    <property type="match status" value="1"/>
</dbReference>
<comment type="pathway">
    <text evidence="2 6">Cofactor biosynthesis; molybdopterin biosynthesis.</text>
</comment>
<dbReference type="Gene3D" id="2.170.190.11">
    <property type="entry name" value="Molybdopterin biosynthesis moea protein, domain 3"/>
    <property type="match status" value="1"/>
</dbReference>
<evidence type="ECO:0000256" key="4">
    <source>
        <dbReference type="ARBA" id="ARBA00023150"/>
    </source>
</evidence>
<reference evidence="8 9" key="1">
    <citation type="submission" date="2021-09" db="EMBL/GenBank/DDBJ databases">
        <title>Aeromonas schubertii isolated from Asian sea bass.</title>
        <authorList>
            <person name="Pinpimai K."/>
        </authorList>
    </citation>
    <scope>NUCLEOTIDE SEQUENCE [LARGE SCALE GENOMIC DNA]</scope>
    <source>
        <strain evidence="8 9">CHULA2021a</strain>
    </source>
</reference>
<dbReference type="SUPFAM" id="SSF63867">
    <property type="entry name" value="MoeA C-terminal domain-like"/>
    <property type="match status" value="1"/>
</dbReference>
<dbReference type="Pfam" id="PF00994">
    <property type="entry name" value="MoCF_biosynth"/>
    <property type="match status" value="1"/>
</dbReference>
<dbReference type="InterPro" id="IPR005111">
    <property type="entry name" value="MoeA_C_domain_IV"/>
</dbReference>
<name>A0ABS7V796_9GAMM</name>
<dbReference type="CDD" id="cd00887">
    <property type="entry name" value="MoeA"/>
    <property type="match status" value="1"/>
</dbReference>
<dbReference type="Gene3D" id="3.40.50.300">
    <property type="entry name" value="P-loop containing nucleotide triphosphate hydrolases"/>
    <property type="match status" value="1"/>
</dbReference>
<comment type="caution">
    <text evidence="8">The sequence shown here is derived from an EMBL/GenBank/DDBJ whole genome shotgun (WGS) entry which is preliminary data.</text>
</comment>
<dbReference type="Gene3D" id="2.40.340.10">
    <property type="entry name" value="MoeA, C-terminal, domain IV"/>
    <property type="match status" value="1"/>
</dbReference>
<proteinExistence type="inferred from homology"/>
<dbReference type="InterPro" id="IPR036425">
    <property type="entry name" value="MoaB/Mog-like_dom_sf"/>
</dbReference>
<dbReference type="CDD" id="cd03116">
    <property type="entry name" value="MobB"/>
    <property type="match status" value="1"/>
</dbReference>
<dbReference type="RefSeq" id="WP_224162161.1">
    <property type="nucleotide sequence ID" value="NZ_JAIRBT010000003.1"/>
</dbReference>
<dbReference type="NCBIfam" id="TIGR00176">
    <property type="entry name" value="mobB"/>
    <property type="match status" value="1"/>
</dbReference>